<dbReference type="RefSeq" id="XP_029763657.1">
    <property type="nucleotide sequence ID" value="XM_029898779.1"/>
</dbReference>
<feature type="transmembrane region" description="Helical" evidence="1">
    <location>
        <begin position="135"/>
        <end position="154"/>
    </location>
</feature>
<accession>A0A074XPN5</accession>
<dbReference type="GeneID" id="40741085"/>
<gene>
    <name evidence="2" type="ORF">M438DRAFT_125778</name>
</gene>
<reference evidence="2 3" key="1">
    <citation type="journal article" date="2014" name="BMC Genomics">
        <title>Genome sequencing of four Aureobasidium pullulans varieties: biotechnological potential, stress tolerance, and description of new species.</title>
        <authorList>
            <person name="Gostin Ar C."/>
            <person name="Ohm R.A."/>
            <person name="Kogej T."/>
            <person name="Sonjak S."/>
            <person name="Turk M."/>
            <person name="Zajc J."/>
            <person name="Zalar P."/>
            <person name="Grube M."/>
            <person name="Sun H."/>
            <person name="Han J."/>
            <person name="Sharma A."/>
            <person name="Chiniquy J."/>
            <person name="Ngan C.Y."/>
            <person name="Lipzen A."/>
            <person name="Barry K."/>
            <person name="Grigoriev I.V."/>
            <person name="Gunde-Cimerman N."/>
        </authorList>
    </citation>
    <scope>NUCLEOTIDE SEQUENCE [LARGE SCALE GENOMIC DNA]</scope>
    <source>
        <strain evidence="2 3">EXF-150</strain>
    </source>
</reference>
<keyword evidence="1" id="KW-1133">Transmembrane helix</keyword>
<feature type="transmembrane region" description="Helical" evidence="1">
    <location>
        <begin position="161"/>
        <end position="180"/>
    </location>
</feature>
<proteinExistence type="predicted"/>
<keyword evidence="1" id="KW-0812">Transmembrane</keyword>
<dbReference type="EMBL" id="KL584976">
    <property type="protein sequence ID" value="KEQ87470.1"/>
    <property type="molecule type" value="Genomic_DNA"/>
</dbReference>
<keyword evidence="1" id="KW-0472">Membrane</keyword>
<evidence type="ECO:0000256" key="1">
    <source>
        <dbReference type="SAM" id="Phobius"/>
    </source>
</evidence>
<keyword evidence="3" id="KW-1185">Reference proteome</keyword>
<dbReference type="HOGENOM" id="CLU_1224535_0_0_1"/>
<sequence>MINFTPARSSFLGHLGLLHIPRHNFHFWRTTNTANQKIDQKNISQLHFSRSGVKGDSPKGVFVSFFGRLALSPILRSFTAYADRTLLQQAGLETLYNFTLVNRRNGATQKQAYLGLFSFLSSCLSCTKTPVCLSFLYGVVLLCQQFIFFSFLSLQSSSRYPLLFPYISMFLLTNTCFPFTNTCFPDSRCSMRWLVAPAYVKEVDLPMRRQPPTVEHVQAKPGTRYT</sequence>
<evidence type="ECO:0000313" key="3">
    <source>
        <dbReference type="Proteomes" id="UP000030706"/>
    </source>
</evidence>
<dbReference type="Proteomes" id="UP000030706">
    <property type="component" value="Unassembled WGS sequence"/>
</dbReference>
<dbReference type="AlphaFoldDB" id="A0A074XPN5"/>
<organism evidence="2 3">
    <name type="scientific">Aureobasidium pullulans EXF-150</name>
    <dbReference type="NCBI Taxonomy" id="1043002"/>
    <lineage>
        <taxon>Eukaryota</taxon>
        <taxon>Fungi</taxon>
        <taxon>Dikarya</taxon>
        <taxon>Ascomycota</taxon>
        <taxon>Pezizomycotina</taxon>
        <taxon>Dothideomycetes</taxon>
        <taxon>Dothideomycetidae</taxon>
        <taxon>Dothideales</taxon>
        <taxon>Saccotheciaceae</taxon>
        <taxon>Aureobasidium</taxon>
    </lineage>
</organism>
<protein>
    <submittedName>
        <fullName evidence="2">Uncharacterized protein</fullName>
    </submittedName>
</protein>
<name>A0A074XPN5_AURPU</name>
<evidence type="ECO:0000313" key="2">
    <source>
        <dbReference type="EMBL" id="KEQ87470.1"/>
    </source>
</evidence>